<dbReference type="Pfam" id="PF18952">
    <property type="entry name" value="DUF5696"/>
    <property type="match status" value="1"/>
</dbReference>
<evidence type="ECO:0000256" key="1">
    <source>
        <dbReference type="SAM" id="Phobius"/>
    </source>
</evidence>
<dbReference type="AlphaFoldDB" id="F7PU79"/>
<dbReference type="RefSeq" id="WP_008824394.1">
    <property type="nucleotide sequence ID" value="NZ_AFNU02000008.1"/>
</dbReference>
<dbReference type="OrthoDB" id="9793135at2"/>
<gene>
    <name evidence="2" type="ORF">HLPCO_002222</name>
</gene>
<evidence type="ECO:0000313" key="2">
    <source>
        <dbReference type="EMBL" id="ERJ11739.1"/>
    </source>
</evidence>
<comment type="caution">
    <text evidence="2">The sequence shown here is derived from an EMBL/GenBank/DDBJ whole genome shotgun (WGS) entry which is preliminary data.</text>
</comment>
<keyword evidence="1" id="KW-0812">Transmembrane</keyword>
<dbReference type="Proteomes" id="UP000005707">
    <property type="component" value="Unassembled WGS sequence"/>
</dbReference>
<evidence type="ECO:0000313" key="3">
    <source>
        <dbReference type="Proteomes" id="UP000005707"/>
    </source>
</evidence>
<reference evidence="2 3" key="2">
    <citation type="journal article" date="2013" name="PLoS ONE">
        <title>INDIGO - INtegrated Data Warehouse of MIcrobial GenOmes with Examples from the Red Sea Extremophiles.</title>
        <authorList>
            <person name="Alam I."/>
            <person name="Antunes A."/>
            <person name="Kamau A.A."/>
            <person name="Ba Alawi W."/>
            <person name="Kalkatawi M."/>
            <person name="Stingl U."/>
            <person name="Bajic V.B."/>
        </authorList>
    </citation>
    <scope>NUCLEOTIDE SEQUENCE [LARGE SCALE GENOMIC DNA]</scope>
    <source>
        <strain evidence="2 3">SSD-17B</strain>
    </source>
</reference>
<dbReference type="eggNOG" id="COG3420">
    <property type="taxonomic scope" value="Bacteria"/>
</dbReference>
<dbReference type="InterPro" id="IPR043751">
    <property type="entry name" value="DUF5696"/>
</dbReference>
<keyword evidence="1" id="KW-0472">Membrane</keyword>
<name>F7PU79_9MOLU</name>
<keyword evidence="1" id="KW-1133">Transmembrane helix</keyword>
<protein>
    <submittedName>
        <fullName evidence="2">RecA domain containing protein</fullName>
    </submittedName>
</protein>
<dbReference type="InParanoid" id="F7PU79"/>
<sequence>MKKLALTKKHYLLIISLVLLTGFLLRPFLFGMKNSDTINKDLMVYDVNGFIDAEELSNSNKLVSENSNFELYFDETTTHLSLKDKTTGHIWYSNPQTEDQFDNILRETRSLQKSTMVINYHNKSGDVSSINNYDFSINHTNGMKTYEVKYIENGVQVLYKIGDQNINYTYFPKRLSVKRMEDLFLTNDALTDREKDKLTTYYELNPIENVYEIKGYENMTEIVITRLYEFMYEKSGYTTEDLNRDNKEHNIDLIREEPYFEVALQYQLTDSGIETSIIDQSIVEKSFAPIVNIDLLAYFGTASTDDEGYILIPDGSGAIMYLNNNKNYQKSYSKRIYGTDLSEMNTVKPEPEEKILFPMFGLVKENIDSGIMTIIEEGASMTSINADVSGRKDSYNKVYPRVHYREYQNVVLASGFQTFDLDIWTKERAKIDFTVSYNVLSNEDASYSGMAKLYQNYLKDRYDFRPVDETDQTVLNVEVLGAFDREKFFLGVPYTSMDSLTTFDEAKQIVEELNNVGISKINLLYNGWANDGLHSKIPTDLDVEHVLGGEDEFNSLITYTNQEDIEFYPLISMMKTYDYDQMLGTSRYTTRTIDGKIMKMHPYNLATKVMDETKTPQYTVAPEYYEYIMKNLLQDYNSYNLETIGFNQLGNSIASNYQKENIIYRDQSLHFQTKILDELISTDVKKVMMKSPYEQMLPYTNLILDTPLNATMYQIFDDSVPFYQMVLSGYVDYSGISVNEHGEKGTQWHVLKAIETGGNVNFVFTYKDSSVLIGTEYEQYYYTNFRNWTDTAASIVNELDSIGIHEGSIENHEILEKGIYKVTYSNDLEIIVNYTNLEYDYNGNQVNAFDYQIVSG</sequence>
<feature type="transmembrane region" description="Helical" evidence="1">
    <location>
        <begin position="12"/>
        <end position="30"/>
    </location>
</feature>
<proteinExistence type="predicted"/>
<organism evidence="2 3">
    <name type="scientific">Haloplasma contractile SSD-17B</name>
    <dbReference type="NCBI Taxonomy" id="1033810"/>
    <lineage>
        <taxon>Bacteria</taxon>
        <taxon>Bacillati</taxon>
        <taxon>Mycoplasmatota</taxon>
        <taxon>Mollicutes</taxon>
        <taxon>Haloplasmatales</taxon>
        <taxon>Haloplasmataceae</taxon>
        <taxon>Haloplasma</taxon>
    </lineage>
</organism>
<reference evidence="2 3" key="1">
    <citation type="journal article" date="2011" name="J. Bacteriol.">
        <title>Genome sequence of Haloplasma contractile, an unusual contractile bacterium from a deep-sea anoxic brine lake.</title>
        <authorList>
            <person name="Antunes A."/>
            <person name="Alam I."/>
            <person name="El Dorry H."/>
            <person name="Siam R."/>
            <person name="Robertson A."/>
            <person name="Bajic V.B."/>
            <person name="Stingl U."/>
        </authorList>
    </citation>
    <scope>NUCLEOTIDE SEQUENCE [LARGE SCALE GENOMIC DNA]</scope>
    <source>
        <strain evidence="2 3">SSD-17B</strain>
    </source>
</reference>
<keyword evidence="3" id="KW-1185">Reference proteome</keyword>
<accession>F7PU79</accession>
<dbReference type="EMBL" id="AFNU02000008">
    <property type="protein sequence ID" value="ERJ11739.1"/>
    <property type="molecule type" value="Genomic_DNA"/>
</dbReference>
<dbReference type="STRING" id="1033810.HLPCO_002222"/>